<proteinExistence type="predicted"/>
<dbReference type="EMBL" id="JAGFBS010000023">
    <property type="protein sequence ID" value="KAG6373246.1"/>
    <property type="molecule type" value="Genomic_DNA"/>
</dbReference>
<keyword evidence="2" id="KW-1185">Reference proteome</keyword>
<gene>
    <name evidence="1" type="ORF">JVT61DRAFT_6872</name>
</gene>
<dbReference type="Proteomes" id="UP000683000">
    <property type="component" value="Unassembled WGS sequence"/>
</dbReference>
<dbReference type="OrthoDB" id="3224744at2759"/>
<evidence type="ECO:0000313" key="2">
    <source>
        <dbReference type="Proteomes" id="UP000683000"/>
    </source>
</evidence>
<name>A0A8I3A6I7_9AGAM</name>
<dbReference type="AlphaFoldDB" id="A0A8I3A6I7"/>
<protein>
    <submittedName>
        <fullName evidence="1">Uncharacterized protein</fullName>
    </submittedName>
</protein>
<organism evidence="1 2">
    <name type="scientific">Boletus reticuloceps</name>
    <dbReference type="NCBI Taxonomy" id="495285"/>
    <lineage>
        <taxon>Eukaryota</taxon>
        <taxon>Fungi</taxon>
        <taxon>Dikarya</taxon>
        <taxon>Basidiomycota</taxon>
        <taxon>Agaricomycotina</taxon>
        <taxon>Agaricomycetes</taxon>
        <taxon>Agaricomycetidae</taxon>
        <taxon>Boletales</taxon>
        <taxon>Boletineae</taxon>
        <taxon>Boletaceae</taxon>
        <taxon>Boletoideae</taxon>
        <taxon>Boletus</taxon>
    </lineage>
</organism>
<sequence>MTSPSARRRMKRVTKQLARLVRQPKPCRLNNLGYCAVRIIRLGELSDLQDAMSKHRNAVNLTADDRPRKPRG</sequence>
<comment type="caution">
    <text evidence="1">The sequence shown here is derived from an EMBL/GenBank/DDBJ whole genome shotgun (WGS) entry which is preliminary data.</text>
</comment>
<reference evidence="1" key="1">
    <citation type="submission" date="2021-03" db="EMBL/GenBank/DDBJ databases">
        <title>Evolutionary innovations through gain and loss of genes in the ectomycorrhizal Boletales.</title>
        <authorList>
            <person name="Wu G."/>
            <person name="Miyauchi S."/>
            <person name="Morin E."/>
            <person name="Yang Z.-L."/>
            <person name="Xu J."/>
            <person name="Martin F.M."/>
        </authorList>
    </citation>
    <scope>NUCLEOTIDE SEQUENCE</scope>
    <source>
        <strain evidence="1">BR01</strain>
    </source>
</reference>
<accession>A0A8I3A6I7</accession>
<evidence type="ECO:0000313" key="1">
    <source>
        <dbReference type="EMBL" id="KAG6373246.1"/>
    </source>
</evidence>